<keyword evidence="3 7" id="KW-0812">Transmembrane</keyword>
<evidence type="ECO:0000259" key="8">
    <source>
        <dbReference type="Pfam" id="PF04024"/>
    </source>
</evidence>
<name>F9W1C7_9ACTN</name>
<dbReference type="PANTHER" id="PTHR33885">
    <property type="entry name" value="PHAGE SHOCK PROTEIN C"/>
    <property type="match status" value="1"/>
</dbReference>
<evidence type="ECO:0000256" key="5">
    <source>
        <dbReference type="ARBA" id="ARBA00023136"/>
    </source>
</evidence>
<organism evidence="9 10">
    <name type="scientific">Gordonia alkanivorans NBRC 16433</name>
    <dbReference type="NCBI Taxonomy" id="1027371"/>
    <lineage>
        <taxon>Bacteria</taxon>
        <taxon>Bacillati</taxon>
        <taxon>Actinomycetota</taxon>
        <taxon>Actinomycetes</taxon>
        <taxon>Mycobacteriales</taxon>
        <taxon>Gordoniaceae</taxon>
        <taxon>Gordonia</taxon>
    </lineage>
</organism>
<proteinExistence type="predicted"/>
<keyword evidence="5 7" id="KW-0472">Membrane</keyword>
<feature type="domain" description="Phage shock protein PspC N-terminal" evidence="8">
    <location>
        <begin position="20"/>
        <end position="73"/>
    </location>
</feature>
<dbReference type="EMBL" id="BACI01000112">
    <property type="protein sequence ID" value="GAA14666.1"/>
    <property type="molecule type" value="Genomic_DNA"/>
</dbReference>
<accession>F9W1C7</accession>
<sequence length="494" mass="52100">MIAMDTKEFQNQLREMWSTRPYRPENRTIAGVCSGIAARYRVDPTLVKIAFVVSAFFGGSGLILYLAAWIAFPGRQRAHTEALRAAHSGGRGGHRGHGWGNPQFIVLAVLAIVIVTSVGPNRTWGSGGLVGAILMLGGWYLLHLRTPTPPPGTSIDTVAVTDVVVPPPTAGQFERWVPRAMAGTETTGVPANTPTPTNTPGVDLQKPTHGPGTQPSPATNVTPTTEPAVNFAATEETGLSQNDVDTASAGTQRWSPLPTPVPASDDIDTAPPAWDPLGVAPFAWDLPEPATPVKPVEQRRRRSPLTLIVLGLAVIVGAIGTALHQAGVDWFTVPRILSLSLAVVGAGLVLAATLRRRTGEHSTGLLPVAILLGIATIVTTTVSGVTLPTGGVGDRNWKPLSENDIQTEYTLGMGEMTLDLREIDLTADRRVELRNGIGVIEVALPENMNVRVTCDTGVGDIECPAGLDGGRDGTDGPVLEIDAHTGMGEVRVTR</sequence>
<dbReference type="InterPro" id="IPR052027">
    <property type="entry name" value="PspC"/>
</dbReference>
<dbReference type="Proteomes" id="UP000003558">
    <property type="component" value="Unassembled WGS sequence"/>
</dbReference>
<evidence type="ECO:0000256" key="6">
    <source>
        <dbReference type="SAM" id="MobiDB-lite"/>
    </source>
</evidence>
<comment type="caution">
    <text evidence="9">The sequence shown here is derived from an EMBL/GenBank/DDBJ whole genome shotgun (WGS) entry which is preliminary data.</text>
</comment>
<evidence type="ECO:0000313" key="10">
    <source>
        <dbReference type="Proteomes" id="UP000003558"/>
    </source>
</evidence>
<evidence type="ECO:0000256" key="2">
    <source>
        <dbReference type="ARBA" id="ARBA00022475"/>
    </source>
</evidence>
<feature type="transmembrane region" description="Helical" evidence="7">
    <location>
        <begin position="304"/>
        <end position="324"/>
    </location>
</feature>
<gene>
    <name evidence="9" type="ORF">GOALK_112_00240</name>
</gene>
<dbReference type="AlphaFoldDB" id="F9W1C7"/>
<comment type="subcellular location">
    <subcellularLocation>
        <location evidence="1">Cell membrane</location>
        <topology evidence="1">Single-pass membrane protein</topology>
    </subcellularLocation>
</comment>
<feature type="region of interest" description="Disordered" evidence="6">
    <location>
        <begin position="184"/>
        <end position="224"/>
    </location>
</feature>
<dbReference type="PANTHER" id="PTHR33885:SF3">
    <property type="entry name" value="PHAGE SHOCK PROTEIN C"/>
    <property type="match status" value="1"/>
</dbReference>
<dbReference type="InterPro" id="IPR007168">
    <property type="entry name" value="Phageshock_PspC_N"/>
</dbReference>
<dbReference type="eggNOG" id="COG1983">
    <property type="taxonomic scope" value="Bacteria"/>
</dbReference>
<feature type="transmembrane region" description="Helical" evidence="7">
    <location>
        <begin position="366"/>
        <end position="387"/>
    </location>
</feature>
<evidence type="ECO:0000256" key="4">
    <source>
        <dbReference type="ARBA" id="ARBA00022989"/>
    </source>
</evidence>
<protein>
    <recommendedName>
        <fullName evidence="8">Phage shock protein PspC N-terminal domain-containing protein</fullName>
    </recommendedName>
</protein>
<reference evidence="9 10" key="1">
    <citation type="submission" date="2011-05" db="EMBL/GenBank/DDBJ databases">
        <title>Whole genome shotgun sequence of Gordonia alkanivorans NBRC 16433.</title>
        <authorList>
            <person name="Hosoyama A."/>
            <person name="Nakamura S."/>
            <person name="Takarada H."/>
            <person name="Tsuchikane K."/>
            <person name="Yamazaki S."/>
            <person name="Fujita N."/>
        </authorList>
    </citation>
    <scope>NUCLEOTIDE SEQUENCE [LARGE SCALE GENOMIC DNA]</scope>
    <source>
        <strain evidence="9 10">NBRC 16433</strain>
    </source>
</reference>
<feature type="compositionally biased region" description="Low complexity" evidence="6">
    <location>
        <begin position="186"/>
        <end position="202"/>
    </location>
</feature>
<dbReference type="RefSeq" id="WP_006360733.1">
    <property type="nucleotide sequence ID" value="NZ_BACI01000112.1"/>
</dbReference>
<keyword evidence="2" id="KW-1003">Cell membrane</keyword>
<feature type="transmembrane region" description="Helical" evidence="7">
    <location>
        <begin position="49"/>
        <end position="72"/>
    </location>
</feature>
<evidence type="ECO:0000256" key="3">
    <source>
        <dbReference type="ARBA" id="ARBA00022692"/>
    </source>
</evidence>
<dbReference type="GO" id="GO:0005886">
    <property type="term" value="C:plasma membrane"/>
    <property type="evidence" value="ECO:0007669"/>
    <property type="project" value="UniProtKB-SubCell"/>
</dbReference>
<feature type="transmembrane region" description="Helical" evidence="7">
    <location>
        <begin position="99"/>
        <end position="118"/>
    </location>
</feature>
<evidence type="ECO:0000256" key="1">
    <source>
        <dbReference type="ARBA" id="ARBA00004162"/>
    </source>
</evidence>
<feature type="compositionally biased region" description="Polar residues" evidence="6">
    <location>
        <begin position="211"/>
        <end position="224"/>
    </location>
</feature>
<dbReference type="STRING" id="1027371.GOALK_112_00240"/>
<keyword evidence="4 7" id="KW-1133">Transmembrane helix</keyword>
<evidence type="ECO:0000313" key="9">
    <source>
        <dbReference type="EMBL" id="GAA14666.1"/>
    </source>
</evidence>
<feature type="transmembrane region" description="Helical" evidence="7">
    <location>
        <begin position="336"/>
        <end position="354"/>
    </location>
</feature>
<dbReference type="Pfam" id="PF04024">
    <property type="entry name" value="PspC"/>
    <property type="match status" value="1"/>
</dbReference>
<evidence type="ECO:0000256" key="7">
    <source>
        <dbReference type="SAM" id="Phobius"/>
    </source>
</evidence>